<evidence type="ECO:0000256" key="1">
    <source>
        <dbReference type="ARBA" id="ARBA00005800"/>
    </source>
</evidence>
<dbReference type="GO" id="GO:0005634">
    <property type="term" value="C:nucleus"/>
    <property type="evidence" value="ECO:0007669"/>
    <property type="project" value="UniProtKB-SubCell"/>
</dbReference>
<sequence>MLTQEQIRQKLLEFECTLLNALASEVDESYYAQLRQLTETVRHEFSMQQEHGTLTNATLQLGARVSERLEQLGHLLHEQRTQMQRIHSAANMELATILRGPTGQSSEGGSCSDRRDPALNAKHMRNWFLRNLGHPFPSREEKEMILAETNACIRDRSMRLRYSQIVLWFINTRRRSGWTSFLRCYARGDKTKLLELAWAIQNEEGGTHETRHWSAGNLRDLPAGSRRSIQSDTSSAQRHIRTLLPNLNDDAIFTMRREWSRIADRVRIGAKERVGEWVEEVIRTPSVPSASSSHRRALRRVMP</sequence>
<dbReference type="GO" id="GO:0003677">
    <property type="term" value="F:DNA binding"/>
    <property type="evidence" value="ECO:0007669"/>
    <property type="project" value="UniProtKB-UniRule"/>
</dbReference>
<dbReference type="VEuPathDB" id="FungiDB:DNF11_2871"/>
<evidence type="ECO:0000313" key="7">
    <source>
        <dbReference type="EMBL" id="AYO43821.1"/>
    </source>
</evidence>
<dbReference type="InterPro" id="IPR008422">
    <property type="entry name" value="KN_HD"/>
</dbReference>
<comment type="similarity">
    <text evidence="1">Belongs to the TALE/M-ATYP homeobox family.</text>
</comment>
<dbReference type="AlphaFoldDB" id="A0A3G2S6P0"/>
<accession>A0A3G2S6P0</accession>
<dbReference type="CDD" id="cd00086">
    <property type="entry name" value="homeodomain"/>
    <property type="match status" value="1"/>
</dbReference>
<reference evidence="7 8" key="1">
    <citation type="submission" date="2018-10" db="EMBL/GenBank/DDBJ databases">
        <title>Complete genome sequence of Malassezia restricta CBS 7877.</title>
        <authorList>
            <person name="Morand S.C."/>
            <person name="Bertignac M."/>
            <person name="Iltis A."/>
            <person name="Kolder I."/>
            <person name="Pirovano W."/>
            <person name="Jourdain R."/>
            <person name="Clavaud C."/>
        </authorList>
    </citation>
    <scope>NUCLEOTIDE SEQUENCE [LARGE SCALE GENOMIC DNA]</scope>
    <source>
        <strain evidence="7 8">CBS 7877</strain>
    </source>
</reference>
<dbReference type="PROSITE" id="PS50071">
    <property type="entry name" value="HOMEOBOX_2"/>
    <property type="match status" value="1"/>
</dbReference>
<dbReference type="InterPro" id="IPR009057">
    <property type="entry name" value="Homeodomain-like_sf"/>
</dbReference>
<dbReference type="OrthoDB" id="250329at2759"/>
<dbReference type="Gene3D" id="1.10.10.60">
    <property type="entry name" value="Homeodomain-like"/>
    <property type="match status" value="1"/>
</dbReference>
<dbReference type="InterPro" id="IPR001356">
    <property type="entry name" value="HD"/>
</dbReference>
<protein>
    <submittedName>
        <fullName evidence="7">Mating-type locus allele B4 protein</fullName>
    </submittedName>
</protein>
<keyword evidence="2 5" id="KW-0238">DNA-binding</keyword>
<evidence type="ECO:0000256" key="2">
    <source>
        <dbReference type="ARBA" id="ARBA00023125"/>
    </source>
</evidence>
<proteinExistence type="inferred from homology"/>
<feature type="domain" description="Homeobox" evidence="6">
    <location>
        <begin position="124"/>
        <end position="179"/>
    </location>
</feature>
<evidence type="ECO:0000313" key="8">
    <source>
        <dbReference type="Proteomes" id="UP000269793"/>
    </source>
</evidence>
<evidence type="ECO:0000259" key="6">
    <source>
        <dbReference type="PROSITE" id="PS50071"/>
    </source>
</evidence>
<evidence type="ECO:0000256" key="3">
    <source>
        <dbReference type="ARBA" id="ARBA00023155"/>
    </source>
</evidence>
<dbReference type="GO" id="GO:0006355">
    <property type="term" value="P:regulation of DNA-templated transcription"/>
    <property type="evidence" value="ECO:0007669"/>
    <property type="project" value="InterPro"/>
</dbReference>
<name>A0A3G2S6P0_MALR7</name>
<feature type="DNA-binding region" description="Homeobox" evidence="5">
    <location>
        <begin position="126"/>
        <end position="180"/>
    </location>
</feature>
<dbReference type="Proteomes" id="UP000269793">
    <property type="component" value="Chromosome V"/>
</dbReference>
<evidence type="ECO:0000256" key="5">
    <source>
        <dbReference type="PROSITE-ProRule" id="PRU00108"/>
    </source>
</evidence>
<gene>
    <name evidence="7" type="ORF">DNF11_2871</name>
</gene>
<evidence type="ECO:0000256" key="4">
    <source>
        <dbReference type="ARBA" id="ARBA00023242"/>
    </source>
</evidence>
<comment type="subcellular location">
    <subcellularLocation>
        <location evidence="5">Nucleus</location>
    </subcellularLocation>
</comment>
<dbReference type="Pfam" id="PF05920">
    <property type="entry name" value="Homeobox_KN"/>
    <property type="match status" value="1"/>
</dbReference>
<keyword evidence="8" id="KW-1185">Reference proteome</keyword>
<keyword evidence="4 5" id="KW-0539">Nucleus</keyword>
<keyword evidence="3 5" id="KW-0371">Homeobox</keyword>
<dbReference type="SUPFAM" id="SSF46689">
    <property type="entry name" value="Homeodomain-like"/>
    <property type="match status" value="1"/>
</dbReference>
<dbReference type="EMBL" id="CP033152">
    <property type="protein sequence ID" value="AYO43821.1"/>
    <property type="molecule type" value="Genomic_DNA"/>
</dbReference>
<organism evidence="7 8">
    <name type="scientific">Malassezia restricta (strain ATCC 96810 / NBRC 103918 / CBS 7877)</name>
    <name type="common">Seborrheic dermatitis infection agent</name>
    <dbReference type="NCBI Taxonomy" id="425264"/>
    <lineage>
        <taxon>Eukaryota</taxon>
        <taxon>Fungi</taxon>
        <taxon>Dikarya</taxon>
        <taxon>Basidiomycota</taxon>
        <taxon>Ustilaginomycotina</taxon>
        <taxon>Malasseziomycetes</taxon>
        <taxon>Malasseziales</taxon>
        <taxon>Malasseziaceae</taxon>
        <taxon>Malassezia</taxon>
    </lineage>
</organism>
<dbReference type="STRING" id="425264.A0A3G2S6P0"/>